<dbReference type="RefSeq" id="WP_336351885.1">
    <property type="nucleotide sequence ID" value="NZ_JAZAQL010000004.1"/>
</dbReference>
<dbReference type="InterPro" id="IPR017645">
    <property type="entry name" value="Dnd_assoc_1"/>
</dbReference>
<name>A0ABD5VP17_9EURY</name>
<dbReference type="Proteomes" id="UP001596395">
    <property type="component" value="Unassembled WGS sequence"/>
</dbReference>
<organism evidence="1 2">
    <name type="scientific">Halorubellus litoreus</name>
    <dbReference type="NCBI Taxonomy" id="755308"/>
    <lineage>
        <taxon>Archaea</taxon>
        <taxon>Methanobacteriati</taxon>
        <taxon>Methanobacteriota</taxon>
        <taxon>Stenosarchaea group</taxon>
        <taxon>Halobacteria</taxon>
        <taxon>Halobacteriales</taxon>
        <taxon>Halorubellaceae</taxon>
        <taxon>Halorubellus</taxon>
    </lineage>
</organism>
<dbReference type="EMBL" id="JBHSXN010000004">
    <property type="protein sequence ID" value="MFC6954947.1"/>
    <property type="molecule type" value="Genomic_DNA"/>
</dbReference>
<dbReference type="NCBIfam" id="TIGR03236">
    <property type="entry name" value="dnd_assoc_1"/>
    <property type="match status" value="1"/>
</dbReference>
<keyword evidence="2" id="KW-1185">Reference proteome</keyword>
<comment type="caution">
    <text evidence="1">The sequence shown here is derived from an EMBL/GenBank/DDBJ whole genome shotgun (WGS) entry which is preliminary data.</text>
</comment>
<gene>
    <name evidence="1" type="primary">dptG</name>
    <name evidence="1" type="ORF">ACFQGB_18945</name>
</gene>
<dbReference type="AlphaFoldDB" id="A0ABD5VP17"/>
<proteinExistence type="predicted"/>
<sequence length="414" mass="48397">MFERHESVDDDVAEQVWDVFEATYTTTGSRGARGKKAKRYVVPFHPVIAKHVEPHETRNWGDWYRMLMSSGRPAEFNQELHDAFVARLEGLEPSNLFEQVFVDVIGRIETEAVGEPATDPLRPYVDECASAFQSDLRRWLDDEYDSPSNWLQSTRDLFCFHFMMYYAQLALNLEREFDRLAKDPERDYEPEIKQLYFGLWDEKASQDRRFRQEWRARDQRGVEGHVYDSWGRLAVLNEIAAVVERKTDREQTAVTLSEAMALPDSVRRTVVVELCEHLPDTEPSDDVDLPTVAQRMTNRVRSYYEEKTQSNQTPISMGINVVRQLGDGGDRKYWRTQRKIGPTFRLNRGALRFFARLFAMNEDDTHYDEFVSYLQRRGIFLDSKSERYALEELDEMGMIDRQSDSGGAVYVRSL</sequence>
<protein>
    <submittedName>
        <fullName evidence="1">DNA phosphorothioation-dependent restriction protein DptG</fullName>
    </submittedName>
</protein>
<reference evidence="1 2" key="1">
    <citation type="journal article" date="2019" name="Int. J. Syst. Evol. Microbiol.">
        <title>The Global Catalogue of Microorganisms (GCM) 10K type strain sequencing project: providing services to taxonomists for standard genome sequencing and annotation.</title>
        <authorList>
            <consortium name="The Broad Institute Genomics Platform"/>
            <consortium name="The Broad Institute Genome Sequencing Center for Infectious Disease"/>
            <person name="Wu L."/>
            <person name="Ma J."/>
        </authorList>
    </citation>
    <scope>NUCLEOTIDE SEQUENCE [LARGE SCALE GENOMIC DNA]</scope>
    <source>
        <strain evidence="1 2">GX26</strain>
    </source>
</reference>
<accession>A0ABD5VP17</accession>
<evidence type="ECO:0000313" key="2">
    <source>
        <dbReference type="Proteomes" id="UP001596395"/>
    </source>
</evidence>
<evidence type="ECO:0000313" key="1">
    <source>
        <dbReference type="EMBL" id="MFC6954947.1"/>
    </source>
</evidence>